<sequence length="109" mass="12699">MYREQISLSVERLINPVGAARQAHGHGAVPRWLHLYMRSVRKSCTWLDSSTRSNYVYILPLLRYLAERPKLTGRFSAHWRGWFREPVVLLAVVVALKRYSISLEAYGVR</sequence>
<dbReference type="EMBL" id="JBJJXI010000056">
    <property type="protein sequence ID" value="KAL3399333.1"/>
    <property type="molecule type" value="Genomic_DNA"/>
</dbReference>
<evidence type="ECO:0000313" key="2">
    <source>
        <dbReference type="Proteomes" id="UP001627154"/>
    </source>
</evidence>
<dbReference type="Proteomes" id="UP001627154">
    <property type="component" value="Unassembled WGS sequence"/>
</dbReference>
<keyword evidence="2" id="KW-1185">Reference proteome</keyword>
<evidence type="ECO:0000313" key="1">
    <source>
        <dbReference type="EMBL" id="KAL3399333.1"/>
    </source>
</evidence>
<protein>
    <submittedName>
        <fullName evidence="1">Uncharacterized protein</fullName>
    </submittedName>
</protein>
<reference evidence="1 2" key="1">
    <citation type="journal article" date="2024" name="bioRxiv">
        <title>A reference genome for Trichogramma kaykai: A tiny desert-dwelling parasitoid wasp with competing sex-ratio distorters.</title>
        <authorList>
            <person name="Culotta J."/>
            <person name="Lindsey A.R."/>
        </authorList>
    </citation>
    <scope>NUCLEOTIDE SEQUENCE [LARGE SCALE GENOMIC DNA]</scope>
    <source>
        <strain evidence="1 2">KSX58</strain>
    </source>
</reference>
<organism evidence="1 2">
    <name type="scientific">Trichogramma kaykai</name>
    <dbReference type="NCBI Taxonomy" id="54128"/>
    <lineage>
        <taxon>Eukaryota</taxon>
        <taxon>Metazoa</taxon>
        <taxon>Ecdysozoa</taxon>
        <taxon>Arthropoda</taxon>
        <taxon>Hexapoda</taxon>
        <taxon>Insecta</taxon>
        <taxon>Pterygota</taxon>
        <taxon>Neoptera</taxon>
        <taxon>Endopterygota</taxon>
        <taxon>Hymenoptera</taxon>
        <taxon>Apocrita</taxon>
        <taxon>Proctotrupomorpha</taxon>
        <taxon>Chalcidoidea</taxon>
        <taxon>Trichogrammatidae</taxon>
        <taxon>Trichogramma</taxon>
    </lineage>
</organism>
<proteinExistence type="predicted"/>
<comment type="caution">
    <text evidence="1">The sequence shown here is derived from an EMBL/GenBank/DDBJ whole genome shotgun (WGS) entry which is preliminary data.</text>
</comment>
<gene>
    <name evidence="1" type="ORF">TKK_007199</name>
</gene>
<name>A0ABD2X2Z7_9HYME</name>
<accession>A0ABD2X2Z7</accession>
<dbReference type="AlphaFoldDB" id="A0ABD2X2Z7"/>